<reference evidence="1 2" key="1">
    <citation type="journal article" date="2020" name="Nat. Food">
        <title>A phased Vanilla planifolia genome enables genetic improvement of flavour and production.</title>
        <authorList>
            <person name="Hasing T."/>
            <person name="Tang H."/>
            <person name="Brym M."/>
            <person name="Khazi F."/>
            <person name="Huang T."/>
            <person name="Chambers A.H."/>
        </authorList>
    </citation>
    <scope>NUCLEOTIDE SEQUENCE [LARGE SCALE GENOMIC DNA]</scope>
    <source>
        <tissue evidence="1">Leaf</tissue>
    </source>
</reference>
<organism evidence="1 2">
    <name type="scientific">Vanilla planifolia</name>
    <name type="common">Vanilla</name>
    <dbReference type="NCBI Taxonomy" id="51239"/>
    <lineage>
        <taxon>Eukaryota</taxon>
        <taxon>Viridiplantae</taxon>
        <taxon>Streptophyta</taxon>
        <taxon>Embryophyta</taxon>
        <taxon>Tracheophyta</taxon>
        <taxon>Spermatophyta</taxon>
        <taxon>Magnoliopsida</taxon>
        <taxon>Liliopsida</taxon>
        <taxon>Asparagales</taxon>
        <taxon>Orchidaceae</taxon>
        <taxon>Vanilloideae</taxon>
        <taxon>Vanilleae</taxon>
        <taxon>Vanilla</taxon>
    </lineage>
</organism>
<protein>
    <submittedName>
        <fullName evidence="1">Uncharacterized protein</fullName>
    </submittedName>
</protein>
<gene>
    <name evidence="1" type="ORF">HPP92_005119</name>
</gene>
<dbReference type="Proteomes" id="UP000639772">
    <property type="component" value="Unassembled WGS sequence"/>
</dbReference>
<dbReference type="AlphaFoldDB" id="A0A835VEK9"/>
<dbReference type="OrthoDB" id="408177at2759"/>
<proteinExistence type="predicted"/>
<sequence length="115" mass="13205">MACVCTSSGKMHVLRINPNAKQDKARGLQADHLVEEFAVMDLPADHISGERHMLKKVNIRFKVKPSYDPHVWYEIVHRTSILLVESNHLKLLSTFGYVRLLRSPSPFKTSIILRQ</sequence>
<evidence type="ECO:0000313" key="2">
    <source>
        <dbReference type="Proteomes" id="UP000639772"/>
    </source>
</evidence>
<dbReference type="EMBL" id="JADCNM010000002">
    <property type="protein sequence ID" value="KAG0494125.1"/>
    <property type="molecule type" value="Genomic_DNA"/>
</dbReference>
<name>A0A835VEK9_VANPL</name>
<accession>A0A835VEK9</accession>
<comment type="caution">
    <text evidence="1">The sequence shown here is derived from an EMBL/GenBank/DDBJ whole genome shotgun (WGS) entry which is preliminary data.</text>
</comment>
<evidence type="ECO:0000313" key="1">
    <source>
        <dbReference type="EMBL" id="KAG0494125.1"/>
    </source>
</evidence>